<reference evidence="1" key="2">
    <citation type="submission" date="2020-06" db="EMBL/GenBank/DDBJ databases">
        <title>Helianthus annuus Genome sequencing and assembly Release 2.</title>
        <authorList>
            <person name="Gouzy J."/>
            <person name="Langlade N."/>
            <person name="Munos S."/>
        </authorList>
    </citation>
    <scope>NUCLEOTIDE SEQUENCE</scope>
    <source>
        <tissue evidence="1">Leaves</tissue>
    </source>
</reference>
<dbReference type="Proteomes" id="UP000215914">
    <property type="component" value="Unassembled WGS sequence"/>
</dbReference>
<proteinExistence type="predicted"/>
<accession>A0A9K3DH04</accession>
<comment type="caution">
    <text evidence="1">The sequence shown here is derived from an EMBL/GenBank/DDBJ whole genome shotgun (WGS) entry which is preliminary data.</text>
</comment>
<organism evidence="1 2">
    <name type="scientific">Helianthus annuus</name>
    <name type="common">Common sunflower</name>
    <dbReference type="NCBI Taxonomy" id="4232"/>
    <lineage>
        <taxon>Eukaryota</taxon>
        <taxon>Viridiplantae</taxon>
        <taxon>Streptophyta</taxon>
        <taxon>Embryophyta</taxon>
        <taxon>Tracheophyta</taxon>
        <taxon>Spermatophyta</taxon>
        <taxon>Magnoliopsida</taxon>
        <taxon>eudicotyledons</taxon>
        <taxon>Gunneridae</taxon>
        <taxon>Pentapetalae</taxon>
        <taxon>asterids</taxon>
        <taxon>campanulids</taxon>
        <taxon>Asterales</taxon>
        <taxon>Asteraceae</taxon>
        <taxon>Asteroideae</taxon>
        <taxon>Heliantheae alliance</taxon>
        <taxon>Heliantheae</taxon>
        <taxon>Helianthus</taxon>
    </lineage>
</organism>
<keyword evidence="2" id="KW-1185">Reference proteome</keyword>
<gene>
    <name evidence="1" type="ORF">HanXRQr2_Chr17g0792361</name>
</gene>
<name>A0A9K3DH04_HELAN</name>
<reference evidence="1" key="1">
    <citation type="journal article" date="2017" name="Nature">
        <title>The sunflower genome provides insights into oil metabolism, flowering and Asterid evolution.</title>
        <authorList>
            <person name="Badouin H."/>
            <person name="Gouzy J."/>
            <person name="Grassa C.J."/>
            <person name="Murat F."/>
            <person name="Staton S.E."/>
            <person name="Cottret L."/>
            <person name="Lelandais-Briere C."/>
            <person name="Owens G.L."/>
            <person name="Carrere S."/>
            <person name="Mayjonade B."/>
            <person name="Legrand L."/>
            <person name="Gill N."/>
            <person name="Kane N.C."/>
            <person name="Bowers J.E."/>
            <person name="Hubner S."/>
            <person name="Bellec A."/>
            <person name="Berard A."/>
            <person name="Berges H."/>
            <person name="Blanchet N."/>
            <person name="Boniface M.C."/>
            <person name="Brunel D."/>
            <person name="Catrice O."/>
            <person name="Chaidir N."/>
            <person name="Claudel C."/>
            <person name="Donnadieu C."/>
            <person name="Faraut T."/>
            <person name="Fievet G."/>
            <person name="Helmstetter N."/>
            <person name="King M."/>
            <person name="Knapp S.J."/>
            <person name="Lai Z."/>
            <person name="Le Paslier M.C."/>
            <person name="Lippi Y."/>
            <person name="Lorenzon L."/>
            <person name="Mandel J.R."/>
            <person name="Marage G."/>
            <person name="Marchand G."/>
            <person name="Marquand E."/>
            <person name="Bret-Mestries E."/>
            <person name="Morien E."/>
            <person name="Nambeesan S."/>
            <person name="Nguyen T."/>
            <person name="Pegot-Espagnet P."/>
            <person name="Pouilly N."/>
            <person name="Raftis F."/>
            <person name="Sallet E."/>
            <person name="Schiex T."/>
            <person name="Thomas J."/>
            <person name="Vandecasteele C."/>
            <person name="Vares D."/>
            <person name="Vear F."/>
            <person name="Vautrin S."/>
            <person name="Crespi M."/>
            <person name="Mangin B."/>
            <person name="Burke J.M."/>
            <person name="Salse J."/>
            <person name="Munos S."/>
            <person name="Vincourt P."/>
            <person name="Rieseberg L.H."/>
            <person name="Langlade N.B."/>
        </authorList>
    </citation>
    <scope>NUCLEOTIDE SEQUENCE</scope>
    <source>
        <tissue evidence="1">Leaves</tissue>
    </source>
</reference>
<sequence length="54" mass="6179">MSNSSRLHNLLFIMLILREREVKKKMMGMGPSLFSDRNAVVSGSSVVGGIWWRR</sequence>
<evidence type="ECO:0000313" key="2">
    <source>
        <dbReference type="Proteomes" id="UP000215914"/>
    </source>
</evidence>
<dbReference type="Gramene" id="mRNA:HanXRQr2_Chr17g0792361">
    <property type="protein sequence ID" value="CDS:HanXRQr2_Chr17g0792361.1"/>
    <property type="gene ID" value="HanXRQr2_Chr17g0792361"/>
</dbReference>
<dbReference type="AlphaFoldDB" id="A0A9K3DH04"/>
<evidence type="ECO:0000313" key="1">
    <source>
        <dbReference type="EMBL" id="KAF5754533.1"/>
    </source>
</evidence>
<dbReference type="EMBL" id="MNCJ02000332">
    <property type="protein sequence ID" value="KAF5754533.1"/>
    <property type="molecule type" value="Genomic_DNA"/>
</dbReference>
<protein>
    <submittedName>
        <fullName evidence="1">Uncharacterized protein</fullName>
    </submittedName>
</protein>